<name>A0AAD4NXP6_PERFH</name>
<reference evidence="1 2" key="1">
    <citation type="journal article" date="2021" name="Nat. Commun.">
        <title>Incipient diploidization of the medicinal plant Perilla within 10,000 years.</title>
        <authorList>
            <person name="Zhang Y."/>
            <person name="Shen Q."/>
            <person name="Leng L."/>
            <person name="Zhang D."/>
            <person name="Chen S."/>
            <person name="Shi Y."/>
            <person name="Ning Z."/>
            <person name="Chen S."/>
        </authorList>
    </citation>
    <scope>NUCLEOTIDE SEQUENCE [LARGE SCALE GENOMIC DNA]</scope>
    <source>
        <strain evidence="2">cv. PC099</strain>
    </source>
</reference>
<organism evidence="1 2">
    <name type="scientific">Perilla frutescens var. hirtella</name>
    <name type="common">Perilla citriodora</name>
    <name type="synonym">Perilla setoyensis</name>
    <dbReference type="NCBI Taxonomy" id="608512"/>
    <lineage>
        <taxon>Eukaryota</taxon>
        <taxon>Viridiplantae</taxon>
        <taxon>Streptophyta</taxon>
        <taxon>Embryophyta</taxon>
        <taxon>Tracheophyta</taxon>
        <taxon>Spermatophyta</taxon>
        <taxon>Magnoliopsida</taxon>
        <taxon>eudicotyledons</taxon>
        <taxon>Gunneridae</taxon>
        <taxon>Pentapetalae</taxon>
        <taxon>asterids</taxon>
        <taxon>lamiids</taxon>
        <taxon>Lamiales</taxon>
        <taxon>Lamiaceae</taxon>
        <taxon>Nepetoideae</taxon>
        <taxon>Elsholtzieae</taxon>
        <taxon>Perilla</taxon>
    </lineage>
</organism>
<dbReference type="EMBL" id="SDAM02029553">
    <property type="protein sequence ID" value="KAH6756531.1"/>
    <property type="molecule type" value="Genomic_DNA"/>
</dbReference>
<evidence type="ECO:0000313" key="1">
    <source>
        <dbReference type="EMBL" id="KAH6756531.1"/>
    </source>
</evidence>
<sequence>MAGFYAAQEDREVGVERQLVGFLRMWRVIKREGGELKPAEAARKVLKIIPTTLKLTAENLYEELLDYSPGIGEKLDFVKFICGILADWGQGH</sequence>
<accession>A0AAD4NXP6</accession>
<proteinExistence type="predicted"/>
<evidence type="ECO:0000313" key="2">
    <source>
        <dbReference type="Proteomes" id="UP001190926"/>
    </source>
</evidence>
<gene>
    <name evidence="1" type="ORF">C2S53_002219</name>
</gene>
<dbReference type="AlphaFoldDB" id="A0AAD4NXP6"/>
<dbReference type="Proteomes" id="UP001190926">
    <property type="component" value="Unassembled WGS sequence"/>
</dbReference>
<protein>
    <submittedName>
        <fullName evidence="1">Uncharacterized protein</fullName>
    </submittedName>
</protein>
<comment type="caution">
    <text evidence="1">The sequence shown here is derived from an EMBL/GenBank/DDBJ whole genome shotgun (WGS) entry which is preliminary data.</text>
</comment>
<keyword evidence="2" id="KW-1185">Reference proteome</keyword>